<dbReference type="GO" id="GO:0004674">
    <property type="term" value="F:protein serine/threonine kinase activity"/>
    <property type="evidence" value="ECO:0007669"/>
    <property type="project" value="TreeGrafter"/>
</dbReference>
<evidence type="ECO:0000256" key="1">
    <source>
        <dbReference type="ARBA" id="ARBA00004555"/>
    </source>
</evidence>
<feature type="binding site" evidence="7">
    <location>
        <position position="445"/>
    </location>
    <ligand>
        <name>ATP</name>
        <dbReference type="ChEBI" id="CHEBI:30616"/>
    </ligand>
</feature>
<feature type="transmembrane region" description="Helical" evidence="10">
    <location>
        <begin position="203"/>
        <end position="221"/>
    </location>
</feature>
<feature type="binding site" evidence="7">
    <location>
        <position position="466"/>
    </location>
    <ligand>
        <name>ATP</name>
        <dbReference type="ChEBI" id="CHEBI:30616"/>
    </ligand>
</feature>
<keyword evidence="8" id="KW-0464">Manganese</keyword>
<reference evidence="13" key="1">
    <citation type="submission" date="2024-04" db="EMBL/GenBank/DDBJ databases">
        <title>Salinicola lusitanus LLJ914,a marine bacterium isolated from the Okinawa Trough.</title>
        <authorList>
            <person name="Li J."/>
        </authorList>
    </citation>
    <scope>NUCLEOTIDE SEQUENCE [LARGE SCALE GENOMIC DNA]</scope>
</reference>
<evidence type="ECO:0000256" key="9">
    <source>
        <dbReference type="SAM" id="MobiDB-lite"/>
    </source>
</evidence>
<feature type="region of interest" description="Disordered" evidence="9">
    <location>
        <begin position="266"/>
        <end position="291"/>
    </location>
</feature>
<feature type="binding site" evidence="7">
    <location>
        <begin position="549"/>
        <end position="552"/>
    </location>
    <ligand>
        <name>ATP</name>
        <dbReference type="ChEBI" id="CHEBI:30616"/>
    </ligand>
</feature>
<evidence type="ECO:0000256" key="2">
    <source>
        <dbReference type="ARBA" id="ARBA00006557"/>
    </source>
</evidence>
<accession>A0AAW0PFX2</accession>
<keyword evidence="13" id="KW-1185">Reference proteome</keyword>
<protein>
    <recommendedName>
        <fullName evidence="11">FAM20 C-terminal domain-containing protein</fullName>
    </recommendedName>
</protein>
<dbReference type="GO" id="GO:0005524">
    <property type="term" value="F:ATP binding"/>
    <property type="evidence" value="ECO:0007669"/>
    <property type="project" value="UniProtKB-KW"/>
</dbReference>
<evidence type="ECO:0000256" key="6">
    <source>
        <dbReference type="PIRSR" id="PIRSR624869-1"/>
    </source>
</evidence>
<dbReference type="PANTHER" id="PTHR12450">
    <property type="entry name" value="DENTIN MATRIX PROTEIN 4 PROTEIN FAM20"/>
    <property type="match status" value="1"/>
</dbReference>
<dbReference type="Proteomes" id="UP001460270">
    <property type="component" value="Unassembled WGS sequence"/>
</dbReference>
<evidence type="ECO:0000313" key="12">
    <source>
        <dbReference type="EMBL" id="KAK7918964.1"/>
    </source>
</evidence>
<dbReference type="GO" id="GO:0070166">
    <property type="term" value="P:enamel mineralization"/>
    <property type="evidence" value="ECO:0007669"/>
    <property type="project" value="TreeGrafter"/>
</dbReference>
<dbReference type="PANTHER" id="PTHR12450:SF11">
    <property type="entry name" value="EXTRACELLULAR SERINE_THREONINE PROTEIN KINASE FAM20C"/>
    <property type="match status" value="1"/>
</dbReference>
<feature type="binding site" evidence="8">
    <location>
        <position position="466"/>
    </location>
    <ligand>
        <name>Mn(2+)</name>
        <dbReference type="ChEBI" id="CHEBI:29035"/>
    </ligand>
</feature>
<dbReference type="GO" id="GO:0005794">
    <property type="term" value="C:Golgi apparatus"/>
    <property type="evidence" value="ECO:0007669"/>
    <property type="project" value="UniProtKB-SubCell"/>
</dbReference>
<keyword evidence="5" id="KW-0325">Glycoprotein</keyword>
<dbReference type="AlphaFoldDB" id="A0AAW0PFX2"/>
<evidence type="ECO:0000256" key="5">
    <source>
        <dbReference type="ARBA" id="ARBA00023180"/>
    </source>
</evidence>
<organism evidence="12 13">
    <name type="scientific">Mugilogobius chulae</name>
    <name type="common">yellowstripe goby</name>
    <dbReference type="NCBI Taxonomy" id="88201"/>
    <lineage>
        <taxon>Eukaryota</taxon>
        <taxon>Metazoa</taxon>
        <taxon>Chordata</taxon>
        <taxon>Craniata</taxon>
        <taxon>Vertebrata</taxon>
        <taxon>Euteleostomi</taxon>
        <taxon>Actinopterygii</taxon>
        <taxon>Neopterygii</taxon>
        <taxon>Teleostei</taxon>
        <taxon>Neoteleostei</taxon>
        <taxon>Acanthomorphata</taxon>
        <taxon>Gobiaria</taxon>
        <taxon>Gobiiformes</taxon>
        <taxon>Gobioidei</taxon>
        <taxon>Gobiidae</taxon>
        <taxon>Gobionellinae</taxon>
        <taxon>Mugilogobius</taxon>
    </lineage>
</organism>
<comment type="similarity">
    <text evidence="2">Belongs to the FAM20 family.</text>
</comment>
<feature type="domain" description="FAM20 C-terminal" evidence="11">
    <location>
        <begin position="513"/>
        <end position="662"/>
    </location>
</feature>
<feature type="binding site" evidence="7">
    <location>
        <position position="638"/>
    </location>
    <ligand>
        <name>ATP</name>
        <dbReference type="ChEBI" id="CHEBI:30616"/>
    </ligand>
</feature>
<comment type="cofactor">
    <cofactor evidence="8">
        <name>Mn(2+)</name>
        <dbReference type="ChEBI" id="CHEBI:29035"/>
    </cofactor>
</comment>
<feature type="compositionally biased region" description="Polar residues" evidence="9">
    <location>
        <begin position="266"/>
        <end position="276"/>
    </location>
</feature>
<dbReference type="EMBL" id="JBBPFD010000007">
    <property type="protein sequence ID" value="KAK7918964.1"/>
    <property type="molecule type" value="Genomic_DNA"/>
</dbReference>
<feature type="active site" evidence="6">
    <location>
        <position position="618"/>
    </location>
</feature>
<keyword evidence="7" id="KW-0067">ATP-binding</keyword>
<evidence type="ECO:0000256" key="4">
    <source>
        <dbReference type="ARBA" id="ARBA00023157"/>
    </source>
</evidence>
<gene>
    <name evidence="12" type="ORF">WMY93_010248</name>
</gene>
<comment type="subcellular location">
    <subcellularLocation>
        <location evidence="1">Golgi apparatus</location>
    </subcellularLocation>
</comment>
<keyword evidence="7" id="KW-0547">Nucleotide-binding</keyword>
<dbReference type="InterPro" id="IPR024869">
    <property type="entry name" value="FAM20"/>
</dbReference>
<name>A0AAW0PFX2_9GOBI</name>
<keyword evidence="10" id="KW-0812">Transmembrane</keyword>
<dbReference type="GO" id="GO:0046872">
    <property type="term" value="F:metal ion binding"/>
    <property type="evidence" value="ECO:0007669"/>
    <property type="project" value="UniProtKB-KW"/>
</dbReference>
<evidence type="ECO:0000256" key="10">
    <source>
        <dbReference type="SAM" id="Phobius"/>
    </source>
</evidence>
<keyword evidence="10" id="KW-0472">Membrane</keyword>
<keyword evidence="4" id="KW-1015">Disulfide bond</keyword>
<comment type="caution">
    <text evidence="12">The sequence shown here is derived from an EMBL/GenBank/DDBJ whole genome shotgun (WGS) entry which is preliminary data.</text>
</comment>
<feature type="binding site" evidence="7">
    <location>
        <position position="623"/>
    </location>
    <ligand>
        <name>ATP</name>
        <dbReference type="ChEBI" id="CHEBI:30616"/>
    </ligand>
</feature>
<keyword evidence="10" id="KW-1133">Transmembrane helix</keyword>
<feature type="binding site" evidence="7">
    <location>
        <position position="429"/>
    </location>
    <ligand>
        <name>ATP</name>
        <dbReference type="ChEBI" id="CHEBI:30616"/>
    </ligand>
</feature>
<keyword evidence="3" id="KW-0333">Golgi apparatus</keyword>
<keyword evidence="8" id="KW-0479">Metal-binding</keyword>
<proteinExistence type="inferred from homology"/>
<evidence type="ECO:0000256" key="3">
    <source>
        <dbReference type="ARBA" id="ARBA00023034"/>
    </source>
</evidence>
<evidence type="ECO:0000256" key="7">
    <source>
        <dbReference type="PIRSR" id="PIRSR624869-2"/>
    </source>
</evidence>
<evidence type="ECO:0000259" key="11">
    <source>
        <dbReference type="Pfam" id="PF06702"/>
    </source>
</evidence>
<evidence type="ECO:0000313" key="13">
    <source>
        <dbReference type="Proteomes" id="UP001460270"/>
    </source>
</evidence>
<evidence type="ECO:0000256" key="8">
    <source>
        <dbReference type="PIRSR" id="PIRSR624869-3"/>
    </source>
</evidence>
<dbReference type="InterPro" id="IPR009581">
    <property type="entry name" value="FAM20_C"/>
</dbReference>
<dbReference type="Pfam" id="PF06702">
    <property type="entry name" value="Fam20C"/>
    <property type="match status" value="1"/>
</dbReference>
<sequence>MYSDDQPKAIHTSISHALTVLSLSSALSQSVRGDAAQRLDLVCASSSYLTHPPDSHMLQRCILLAACSRWDLARALTCGPTTFSGGVFLEKKHDLCQTRFSGIVSTALTNRTGRAVCARIPRVTFRGFSRCGETLGCRMWLWSGPTRPVLPGPLRMALRALASSVINIISDVVSLFICVLIICSKYSHLLKRETMKMILLRKFRVLILMVFLVACSMHIMIDLLPKLERSGNSGCSCSHTPSEEPQNWAKQSWPNKHTLRILQDFSNEPNSNVSSHSLERVPGAGDKKQSLRRMELNGGDRKRPLIQNAAVTRNVPPKGSRLSALYEHPLYKRVLPTLTDEDTLFNVNTDIRFDPKVADDTEWNGEGGMNEFSPTGELTGDSYPNWLRFHIGINRYELYSRHNPVIDALLKDLVTQRITSVAMKSGGTQLKLIMTFQNYGQALFKPMKQTREQETPPDFFYFSDFERHNAEIAAFHLDKILDFRRVPPVAGRLVNMTKEIRDVTRDKKLWKTFFISPANNVCFYGECSYYCSTEHALCGKPDQIEGSLAAFLPDLALAKRKTWRNPWRRSYHKRKKAEWEVDPDYCEEVKQTPPYDSGTRLLDIMDMTIFDFLMGNMDRHHYETFEKFGNETFIIHLDNGRGFGKHSHDELSILVPLTQCCR</sequence>
<feature type="binding site" evidence="8">
    <location>
        <position position="638"/>
    </location>
    <ligand>
        <name>Mn(2+)</name>
        <dbReference type="ChEBI" id="CHEBI:29035"/>
    </ligand>
</feature>
<feature type="transmembrane region" description="Helical" evidence="10">
    <location>
        <begin position="160"/>
        <end position="182"/>
    </location>
</feature>